<evidence type="ECO:0000256" key="11">
    <source>
        <dbReference type="ARBA" id="ARBA00023033"/>
    </source>
</evidence>
<dbReference type="CDD" id="cd20628">
    <property type="entry name" value="CYP4"/>
    <property type="match status" value="1"/>
</dbReference>
<feature type="binding site" description="axial binding residue" evidence="12">
    <location>
        <position position="450"/>
    </location>
    <ligand>
        <name>heme</name>
        <dbReference type="ChEBI" id="CHEBI:30413"/>
    </ligand>
    <ligandPart>
        <name>Fe</name>
        <dbReference type="ChEBI" id="CHEBI:18248"/>
    </ligandPart>
</feature>
<proteinExistence type="inferred from homology"/>
<keyword evidence="16" id="KW-1185">Reference proteome</keyword>
<evidence type="ECO:0000256" key="9">
    <source>
        <dbReference type="ARBA" id="ARBA00023002"/>
    </source>
</evidence>
<dbReference type="InterPro" id="IPR001128">
    <property type="entry name" value="Cyt_P450"/>
</dbReference>
<dbReference type="FunFam" id="1.10.630.10:FF:000182">
    <property type="entry name" value="Cytochrome P450 3A4"/>
    <property type="match status" value="1"/>
</dbReference>
<dbReference type="PRINTS" id="PR00385">
    <property type="entry name" value="P450"/>
</dbReference>
<dbReference type="PANTHER" id="PTHR24291">
    <property type="entry name" value="CYTOCHROME P450 FAMILY 4"/>
    <property type="match status" value="1"/>
</dbReference>
<dbReference type="InterPro" id="IPR017972">
    <property type="entry name" value="Cyt_P450_CS"/>
</dbReference>
<keyword evidence="11 13" id="KW-0503">Monooxygenase</keyword>
<dbReference type="GO" id="GO:0004497">
    <property type="term" value="F:monooxygenase activity"/>
    <property type="evidence" value="ECO:0007669"/>
    <property type="project" value="UniProtKB-KW"/>
</dbReference>
<dbReference type="InterPro" id="IPR036396">
    <property type="entry name" value="Cyt_P450_sf"/>
</dbReference>
<keyword evidence="10 12" id="KW-0408">Iron</keyword>
<sequence>MLTITACIIIAFVLLLVLLHFIMHRMKDTTKYLKNIPGPKPIFPIGNMLDFIKGSTVVLENLQAYLKKYGDTVIVHTSSFSWMVVTVDYEFCELLFNSNTHIDKAREYEYLNNWLGKGLLTNKGANWRSRRKVIIPSFHFSIFQEFIPLFNSVGDNLVTKLKNEVGKESLDILPLVSFYALDVICEAAMGVKINALDQKNSDYIGSIKEMCRIVVERTFSLFNPLVYPLTPNYYKERKALKVIHTYVNDVISEKIAEQEKMSNGKNTKDKNDDLGVKKHLAFLDLLLEARIDGEPFTRKDLQDEVNTFMFAGHDTSSSAISFCLFMLATNLDAQQKVIEEQVEIFGSDLKSASPTYKQLNAMKYLDLVIKETLRLYPAVPFFGRSLAHDLEFKGSLYPKGTTVAIFLYGFQQNADYFPEPDKFIPERFESTNNTKFPYSYTPFSAGPRNCIGKKFAILEMLSAVSKVVRNFELLPAKPHHKLQLASEAILVSKNGVRISIRDRTLRS</sequence>
<evidence type="ECO:0000256" key="4">
    <source>
        <dbReference type="ARBA" id="ARBA00010617"/>
    </source>
</evidence>
<keyword evidence="8" id="KW-0492">Microsome</keyword>
<dbReference type="Proteomes" id="UP001152799">
    <property type="component" value="Chromosome 11"/>
</dbReference>
<dbReference type="EMBL" id="OU892287">
    <property type="protein sequence ID" value="CAG9762332.1"/>
    <property type="molecule type" value="Genomic_DNA"/>
</dbReference>
<keyword evidence="14" id="KW-0812">Transmembrane</keyword>
<evidence type="ECO:0000313" key="16">
    <source>
        <dbReference type="Proteomes" id="UP001152799"/>
    </source>
</evidence>
<dbReference type="GO" id="GO:0005789">
    <property type="term" value="C:endoplasmic reticulum membrane"/>
    <property type="evidence" value="ECO:0007669"/>
    <property type="project" value="UniProtKB-SubCell"/>
</dbReference>
<dbReference type="InterPro" id="IPR002401">
    <property type="entry name" value="Cyt_P450_E_grp-I"/>
</dbReference>
<accession>A0A9N9MFX4</accession>
<dbReference type="InterPro" id="IPR050196">
    <property type="entry name" value="Cytochrome_P450_Monoox"/>
</dbReference>
<name>A0A9N9MFX4_9CUCU</name>
<dbReference type="Gene3D" id="1.10.630.10">
    <property type="entry name" value="Cytochrome P450"/>
    <property type="match status" value="1"/>
</dbReference>
<evidence type="ECO:0000256" key="14">
    <source>
        <dbReference type="SAM" id="Phobius"/>
    </source>
</evidence>
<keyword evidence="6 12" id="KW-0479">Metal-binding</keyword>
<dbReference type="GO" id="GO:0016705">
    <property type="term" value="F:oxidoreductase activity, acting on paired donors, with incorporation or reduction of molecular oxygen"/>
    <property type="evidence" value="ECO:0007669"/>
    <property type="project" value="InterPro"/>
</dbReference>
<protein>
    <recommendedName>
        <fullName evidence="17">Cytochrome P450</fullName>
    </recommendedName>
</protein>
<keyword evidence="5 12" id="KW-0349">Heme</keyword>
<dbReference type="GO" id="GO:0020037">
    <property type="term" value="F:heme binding"/>
    <property type="evidence" value="ECO:0007669"/>
    <property type="project" value="InterPro"/>
</dbReference>
<dbReference type="GO" id="GO:0005506">
    <property type="term" value="F:iron ion binding"/>
    <property type="evidence" value="ECO:0007669"/>
    <property type="project" value="InterPro"/>
</dbReference>
<evidence type="ECO:0000313" key="15">
    <source>
        <dbReference type="EMBL" id="CAG9762332.1"/>
    </source>
</evidence>
<dbReference type="Pfam" id="PF00067">
    <property type="entry name" value="p450"/>
    <property type="match status" value="1"/>
</dbReference>
<evidence type="ECO:0000256" key="5">
    <source>
        <dbReference type="ARBA" id="ARBA00022617"/>
    </source>
</evidence>
<evidence type="ECO:0000256" key="7">
    <source>
        <dbReference type="ARBA" id="ARBA00022824"/>
    </source>
</evidence>
<evidence type="ECO:0000256" key="8">
    <source>
        <dbReference type="ARBA" id="ARBA00022848"/>
    </source>
</evidence>
<dbReference type="AlphaFoldDB" id="A0A9N9MFX4"/>
<evidence type="ECO:0000256" key="10">
    <source>
        <dbReference type="ARBA" id="ARBA00023004"/>
    </source>
</evidence>
<evidence type="ECO:0000256" key="1">
    <source>
        <dbReference type="ARBA" id="ARBA00001971"/>
    </source>
</evidence>
<comment type="similarity">
    <text evidence="4 13">Belongs to the cytochrome P450 family.</text>
</comment>
<dbReference type="PRINTS" id="PR00463">
    <property type="entry name" value="EP450I"/>
</dbReference>
<organism evidence="15 16">
    <name type="scientific">Ceutorhynchus assimilis</name>
    <name type="common">cabbage seed weevil</name>
    <dbReference type="NCBI Taxonomy" id="467358"/>
    <lineage>
        <taxon>Eukaryota</taxon>
        <taxon>Metazoa</taxon>
        <taxon>Ecdysozoa</taxon>
        <taxon>Arthropoda</taxon>
        <taxon>Hexapoda</taxon>
        <taxon>Insecta</taxon>
        <taxon>Pterygota</taxon>
        <taxon>Neoptera</taxon>
        <taxon>Endopterygota</taxon>
        <taxon>Coleoptera</taxon>
        <taxon>Polyphaga</taxon>
        <taxon>Cucujiformia</taxon>
        <taxon>Curculionidae</taxon>
        <taxon>Ceutorhynchinae</taxon>
        <taxon>Ceutorhynchus</taxon>
    </lineage>
</organism>
<dbReference type="PANTHER" id="PTHR24291:SF187">
    <property type="entry name" value="CYTOCHROME P450 4AE1-RELATED"/>
    <property type="match status" value="1"/>
</dbReference>
<feature type="transmembrane region" description="Helical" evidence="14">
    <location>
        <begin position="6"/>
        <end position="23"/>
    </location>
</feature>
<evidence type="ECO:0000256" key="3">
    <source>
        <dbReference type="ARBA" id="ARBA00004406"/>
    </source>
</evidence>
<evidence type="ECO:0000256" key="13">
    <source>
        <dbReference type="RuleBase" id="RU000461"/>
    </source>
</evidence>
<evidence type="ECO:0000256" key="2">
    <source>
        <dbReference type="ARBA" id="ARBA00004174"/>
    </source>
</evidence>
<comment type="cofactor">
    <cofactor evidence="1 12">
        <name>heme</name>
        <dbReference type="ChEBI" id="CHEBI:30413"/>
    </cofactor>
</comment>
<gene>
    <name evidence="15" type="ORF">CEUTPL_LOCUS3013</name>
</gene>
<comment type="subcellular location">
    <subcellularLocation>
        <location evidence="3">Endoplasmic reticulum membrane</location>
        <topology evidence="3">Peripheral membrane protein</topology>
    </subcellularLocation>
    <subcellularLocation>
        <location evidence="2">Microsome membrane</location>
        <topology evidence="2">Peripheral membrane protein</topology>
    </subcellularLocation>
</comment>
<keyword evidence="9 13" id="KW-0560">Oxidoreductase</keyword>
<keyword evidence="7" id="KW-0256">Endoplasmic reticulum</keyword>
<evidence type="ECO:0000256" key="6">
    <source>
        <dbReference type="ARBA" id="ARBA00022723"/>
    </source>
</evidence>
<keyword evidence="14" id="KW-1133">Transmembrane helix</keyword>
<dbReference type="OrthoDB" id="1470350at2759"/>
<dbReference type="PROSITE" id="PS00086">
    <property type="entry name" value="CYTOCHROME_P450"/>
    <property type="match status" value="1"/>
</dbReference>
<reference evidence="15" key="1">
    <citation type="submission" date="2022-01" db="EMBL/GenBank/DDBJ databases">
        <authorList>
            <person name="King R."/>
        </authorList>
    </citation>
    <scope>NUCLEOTIDE SEQUENCE</scope>
</reference>
<dbReference type="SUPFAM" id="SSF48264">
    <property type="entry name" value="Cytochrome P450"/>
    <property type="match status" value="1"/>
</dbReference>
<keyword evidence="14" id="KW-0472">Membrane</keyword>
<evidence type="ECO:0000256" key="12">
    <source>
        <dbReference type="PIRSR" id="PIRSR602401-1"/>
    </source>
</evidence>
<evidence type="ECO:0008006" key="17">
    <source>
        <dbReference type="Google" id="ProtNLM"/>
    </source>
</evidence>